<sequence length="430" mass="49551">MIMDIFVTYRISLIATVFALISLISGCATTPNSKTLTNKEATTQSEQSISETNKEKNKKSIVERPKIKLTEDILFKILIAEIAGHRGEIDTATNYYLDLARKTLDPAIIERATRIAVYARDDVASYEAASLWVDVDPKNPDPHQILTIMYLRQSNLNEALRHLEIILDASEGEFDQKLWMVANFLGGEEDKSMVIKLMESLMDKHMNDVDALYAYAHVSSRMGDIKHAESLFEKILELKPENEAATMAYIALLQRKGDTNKALNWLESTLKIHKDNFNLRMAYARLLTDAKRFDEARNQFEFLYNQTPDNTDLLYALGLLSLQENQLTKSEKYFKRLIELKKHIFDANYYLGRIAEEKNELDKANNFYRSVHDGENYFDAFIRISLIFAKQGDIEKALTNIRSIEKPKDAHRNILIQAECEILIEEKRFE</sequence>
<accession>A0A382ETZ3</accession>
<dbReference type="InterPro" id="IPR011990">
    <property type="entry name" value="TPR-like_helical_dom_sf"/>
</dbReference>
<dbReference type="InterPro" id="IPR019734">
    <property type="entry name" value="TPR_rpt"/>
</dbReference>
<dbReference type="PROSITE" id="PS50005">
    <property type="entry name" value="TPR"/>
    <property type="match status" value="2"/>
</dbReference>
<feature type="region of interest" description="Disordered" evidence="3">
    <location>
        <begin position="34"/>
        <end position="57"/>
    </location>
</feature>
<dbReference type="InterPro" id="IPR051012">
    <property type="entry name" value="CellSynth/LPSAsmb/PSIAsmb"/>
</dbReference>
<evidence type="ECO:0000256" key="1">
    <source>
        <dbReference type="ARBA" id="ARBA00022737"/>
    </source>
</evidence>
<dbReference type="PANTHER" id="PTHR45586">
    <property type="entry name" value="TPR REPEAT-CONTAINING PROTEIN PA4667"/>
    <property type="match status" value="1"/>
</dbReference>
<feature type="compositionally biased region" description="Polar residues" evidence="3">
    <location>
        <begin position="34"/>
        <end position="51"/>
    </location>
</feature>
<dbReference type="AlphaFoldDB" id="A0A382ETZ3"/>
<dbReference type="Pfam" id="PF12895">
    <property type="entry name" value="ANAPC3"/>
    <property type="match status" value="1"/>
</dbReference>
<evidence type="ECO:0000256" key="3">
    <source>
        <dbReference type="SAM" id="MobiDB-lite"/>
    </source>
</evidence>
<dbReference type="SMART" id="SM00028">
    <property type="entry name" value="TPR"/>
    <property type="match status" value="3"/>
</dbReference>
<organism evidence="4">
    <name type="scientific">marine metagenome</name>
    <dbReference type="NCBI Taxonomy" id="408172"/>
    <lineage>
        <taxon>unclassified sequences</taxon>
        <taxon>metagenomes</taxon>
        <taxon>ecological metagenomes</taxon>
    </lineage>
</organism>
<dbReference type="Gene3D" id="1.25.40.10">
    <property type="entry name" value="Tetratricopeptide repeat domain"/>
    <property type="match status" value="1"/>
</dbReference>
<dbReference type="Pfam" id="PF13181">
    <property type="entry name" value="TPR_8"/>
    <property type="match status" value="1"/>
</dbReference>
<proteinExistence type="predicted"/>
<name>A0A382ETZ3_9ZZZZ</name>
<dbReference type="SUPFAM" id="SSF48452">
    <property type="entry name" value="TPR-like"/>
    <property type="match status" value="1"/>
</dbReference>
<protein>
    <submittedName>
        <fullName evidence="4">Uncharacterized protein</fullName>
    </submittedName>
</protein>
<keyword evidence="1" id="KW-0677">Repeat</keyword>
<keyword evidence="2" id="KW-0802">TPR repeat</keyword>
<gene>
    <name evidence="4" type="ORF">METZ01_LOCUS207012</name>
</gene>
<dbReference type="EMBL" id="UINC01046313">
    <property type="protein sequence ID" value="SVB54158.1"/>
    <property type="molecule type" value="Genomic_DNA"/>
</dbReference>
<evidence type="ECO:0000313" key="4">
    <source>
        <dbReference type="EMBL" id="SVB54158.1"/>
    </source>
</evidence>
<dbReference type="PANTHER" id="PTHR45586:SF1">
    <property type="entry name" value="LIPOPOLYSACCHARIDE ASSEMBLY PROTEIN B"/>
    <property type="match status" value="1"/>
</dbReference>
<evidence type="ECO:0000256" key="2">
    <source>
        <dbReference type="ARBA" id="ARBA00022803"/>
    </source>
</evidence>
<feature type="non-terminal residue" evidence="4">
    <location>
        <position position="430"/>
    </location>
</feature>
<reference evidence="4" key="1">
    <citation type="submission" date="2018-05" db="EMBL/GenBank/DDBJ databases">
        <authorList>
            <person name="Lanie J.A."/>
            <person name="Ng W.-L."/>
            <person name="Kazmierczak K.M."/>
            <person name="Andrzejewski T.M."/>
            <person name="Davidsen T.M."/>
            <person name="Wayne K.J."/>
            <person name="Tettelin H."/>
            <person name="Glass J.I."/>
            <person name="Rusch D."/>
            <person name="Podicherti R."/>
            <person name="Tsui H.-C.T."/>
            <person name="Winkler M.E."/>
        </authorList>
    </citation>
    <scope>NUCLEOTIDE SEQUENCE</scope>
</reference>